<proteinExistence type="predicted"/>
<gene>
    <name evidence="2" type="ORF">GCM10017056_16340</name>
</gene>
<comment type="caution">
    <text evidence="2">The sequence shown here is derived from an EMBL/GenBank/DDBJ whole genome shotgun (WGS) entry which is preliminary data.</text>
</comment>
<reference evidence="2" key="2">
    <citation type="submission" date="2020-09" db="EMBL/GenBank/DDBJ databases">
        <authorList>
            <person name="Sun Q."/>
            <person name="Kim S."/>
        </authorList>
    </citation>
    <scope>NUCLEOTIDE SEQUENCE</scope>
    <source>
        <strain evidence="2">KCTC 42650</strain>
    </source>
</reference>
<keyword evidence="3" id="KW-1185">Reference proteome</keyword>
<dbReference type="AlphaFoldDB" id="A0A8J3GWT7"/>
<dbReference type="Proteomes" id="UP000626220">
    <property type="component" value="Unassembled WGS sequence"/>
</dbReference>
<protein>
    <recommendedName>
        <fullName evidence="1">YcaO domain-containing protein</fullName>
    </recommendedName>
</protein>
<evidence type="ECO:0000313" key="3">
    <source>
        <dbReference type="Proteomes" id="UP000626220"/>
    </source>
</evidence>
<dbReference type="PANTHER" id="PTHR37809:SF1">
    <property type="entry name" value="RIBOSOMAL PROTEIN S12 METHYLTHIOTRANSFERASE ACCESSORY FACTOR YCAO"/>
    <property type="match status" value="1"/>
</dbReference>
<accession>A0A8J3GWT7</accession>
<organism evidence="2 3">
    <name type="scientific">Seohaeicola zhoushanensis</name>
    <dbReference type="NCBI Taxonomy" id="1569283"/>
    <lineage>
        <taxon>Bacteria</taxon>
        <taxon>Pseudomonadati</taxon>
        <taxon>Pseudomonadota</taxon>
        <taxon>Alphaproteobacteria</taxon>
        <taxon>Rhodobacterales</taxon>
        <taxon>Roseobacteraceae</taxon>
        <taxon>Seohaeicola</taxon>
    </lineage>
</organism>
<dbReference type="PROSITE" id="PS51664">
    <property type="entry name" value="YCAO"/>
    <property type="match status" value="1"/>
</dbReference>
<dbReference type="Pfam" id="PF02624">
    <property type="entry name" value="YcaO"/>
    <property type="match status" value="1"/>
</dbReference>
<dbReference type="Gene3D" id="3.30.40.250">
    <property type="match status" value="1"/>
</dbReference>
<name>A0A8J3GWT7_9RHOB</name>
<sequence>MFCTLAAPNRAALERLPNWPRAGLPAAGRAAGGRGLDWETAKLSGLGEAVEIASLCRWGDEATVTARAGDLQREVWTAAALGGFAEPQLSARDAWNAHMAGTDRVVQRDDDAEMEWVAARDLEGGSVWVPVDCVFLGAGLADTNGCAAGQSDRDARSRALFELIERDATGRWWYGRRSRPLLSDAQLDDAGRALCERFTNQGFTLRLFDITTDLGVASVAAAGMLPGGAPALGFASGADFASAATRALTEMGQVALVLRGAGAAVLRADGARWLEEVSFATPPISLGVAGIDPPAPADRIGSALRDAGIRVAFVNQSRAELGVPVWRALSPDLCHWKPRLGRSRLLAPDPRDLGGPPGAMNPVLLRL</sequence>
<feature type="domain" description="YcaO" evidence="1">
    <location>
        <begin position="33"/>
        <end position="367"/>
    </location>
</feature>
<evidence type="ECO:0000259" key="1">
    <source>
        <dbReference type="PROSITE" id="PS51664"/>
    </source>
</evidence>
<reference evidence="2" key="1">
    <citation type="journal article" date="2014" name="Int. J. Syst. Evol. Microbiol.">
        <title>Complete genome sequence of Corynebacterium casei LMG S-19264T (=DSM 44701T), isolated from a smear-ripened cheese.</title>
        <authorList>
            <consortium name="US DOE Joint Genome Institute (JGI-PGF)"/>
            <person name="Walter F."/>
            <person name="Albersmeier A."/>
            <person name="Kalinowski J."/>
            <person name="Ruckert C."/>
        </authorList>
    </citation>
    <scope>NUCLEOTIDE SEQUENCE</scope>
    <source>
        <strain evidence="2">KCTC 42650</strain>
    </source>
</reference>
<dbReference type="PANTHER" id="PTHR37809">
    <property type="entry name" value="RIBOSOMAL PROTEIN S12 METHYLTHIOTRANSFERASE ACCESSORY FACTOR YCAO"/>
    <property type="match status" value="1"/>
</dbReference>
<dbReference type="Gene3D" id="3.30.1330.230">
    <property type="match status" value="1"/>
</dbReference>
<dbReference type="EMBL" id="BNCJ01000003">
    <property type="protein sequence ID" value="GHF45438.1"/>
    <property type="molecule type" value="Genomic_DNA"/>
</dbReference>
<dbReference type="Gene3D" id="3.30.160.660">
    <property type="match status" value="1"/>
</dbReference>
<dbReference type="InterPro" id="IPR003776">
    <property type="entry name" value="YcaO-like_dom"/>
</dbReference>
<evidence type="ECO:0000313" key="2">
    <source>
        <dbReference type="EMBL" id="GHF45438.1"/>
    </source>
</evidence>